<dbReference type="Gene3D" id="3.40.50.1820">
    <property type="entry name" value="alpha/beta hydrolase"/>
    <property type="match status" value="1"/>
</dbReference>
<sequence length="235" mass="24116">MTADPHTDAGVHTLVSADSPHTVLVLCHGRGATATSLEPLAQAVARPGVSVLAPQAGTIQGVPQWYPNSFLAPLADNEPALSGALAAVERAVEDARALGVGDAQIVLGGFSQGACLAAEYAARHARRWGGVVALSGALIGTAEADDASPRPELAGAGGAYPDKAFEYDGDLAGTSVFLGCAERDPHIPLARLERSATVLTDLGGDVTKRVYPGGTHAVVDDEVQFVRELLDYLAC</sequence>
<keyword evidence="5" id="KW-1185">Reference proteome</keyword>
<dbReference type="InterPro" id="IPR003140">
    <property type="entry name" value="PLipase/COase/thioEstase"/>
</dbReference>
<comment type="similarity">
    <text evidence="1">Belongs to the AB hydrolase superfamily. AB hydrolase 2 family.</text>
</comment>
<evidence type="ECO:0000259" key="3">
    <source>
        <dbReference type="Pfam" id="PF02230"/>
    </source>
</evidence>
<name>A0ABU3BPF5_9BACT</name>
<feature type="domain" description="Phospholipase/carboxylesterase/thioesterase" evidence="3">
    <location>
        <begin position="17"/>
        <end position="143"/>
    </location>
</feature>
<dbReference type="PANTHER" id="PTHR10655">
    <property type="entry name" value="LYSOPHOSPHOLIPASE-RELATED"/>
    <property type="match status" value="1"/>
</dbReference>
<accession>A0ABU3BPF5</accession>
<organism evidence="4 5">
    <name type="scientific">Rubrivirga litoralis</name>
    <dbReference type="NCBI Taxonomy" id="3075598"/>
    <lineage>
        <taxon>Bacteria</taxon>
        <taxon>Pseudomonadati</taxon>
        <taxon>Rhodothermota</taxon>
        <taxon>Rhodothermia</taxon>
        <taxon>Rhodothermales</taxon>
        <taxon>Rubricoccaceae</taxon>
        <taxon>Rubrivirga</taxon>
    </lineage>
</organism>
<evidence type="ECO:0000256" key="2">
    <source>
        <dbReference type="ARBA" id="ARBA00022801"/>
    </source>
</evidence>
<dbReference type="Proteomes" id="UP001267426">
    <property type="component" value="Unassembled WGS sequence"/>
</dbReference>
<dbReference type="RefSeq" id="WP_311662506.1">
    <property type="nucleotide sequence ID" value="NZ_JAVRHT010000009.1"/>
</dbReference>
<dbReference type="GO" id="GO:0016787">
    <property type="term" value="F:hydrolase activity"/>
    <property type="evidence" value="ECO:0007669"/>
    <property type="project" value="UniProtKB-KW"/>
</dbReference>
<gene>
    <name evidence="4" type="ORF">RM540_05315</name>
</gene>
<reference evidence="4 5" key="1">
    <citation type="submission" date="2023-09" db="EMBL/GenBank/DDBJ databases">
        <authorList>
            <person name="Rey-Velasco X."/>
        </authorList>
    </citation>
    <scope>NUCLEOTIDE SEQUENCE [LARGE SCALE GENOMIC DNA]</scope>
    <source>
        <strain evidence="4 5">F394</strain>
    </source>
</reference>
<dbReference type="PANTHER" id="PTHR10655:SF17">
    <property type="entry name" value="LYSOPHOSPHOLIPASE-LIKE PROTEIN 1"/>
    <property type="match status" value="1"/>
</dbReference>
<proteinExistence type="inferred from homology"/>
<evidence type="ECO:0000313" key="5">
    <source>
        <dbReference type="Proteomes" id="UP001267426"/>
    </source>
</evidence>
<evidence type="ECO:0000313" key="4">
    <source>
        <dbReference type="EMBL" id="MDT0631164.1"/>
    </source>
</evidence>
<dbReference type="EMBL" id="JAVRHT010000009">
    <property type="protein sequence ID" value="MDT0631164.1"/>
    <property type="molecule type" value="Genomic_DNA"/>
</dbReference>
<dbReference type="InterPro" id="IPR050565">
    <property type="entry name" value="LYPA1-2/EST-like"/>
</dbReference>
<dbReference type="SUPFAM" id="SSF53474">
    <property type="entry name" value="alpha/beta-Hydrolases"/>
    <property type="match status" value="1"/>
</dbReference>
<protein>
    <submittedName>
        <fullName evidence="4">Alpha/beta fold hydrolase</fullName>
    </submittedName>
</protein>
<dbReference type="InterPro" id="IPR029058">
    <property type="entry name" value="AB_hydrolase_fold"/>
</dbReference>
<dbReference type="Pfam" id="PF02230">
    <property type="entry name" value="Abhydrolase_2"/>
    <property type="match status" value="1"/>
</dbReference>
<keyword evidence="2 4" id="KW-0378">Hydrolase</keyword>
<evidence type="ECO:0000256" key="1">
    <source>
        <dbReference type="ARBA" id="ARBA00006499"/>
    </source>
</evidence>
<comment type="caution">
    <text evidence="4">The sequence shown here is derived from an EMBL/GenBank/DDBJ whole genome shotgun (WGS) entry which is preliminary data.</text>
</comment>